<dbReference type="AlphaFoldDB" id="A0A1T4XKT6"/>
<keyword evidence="3" id="KW-1185">Reference proteome</keyword>
<evidence type="ECO:0000313" key="3">
    <source>
        <dbReference type="Proteomes" id="UP000190105"/>
    </source>
</evidence>
<sequence>MLSFERGEIMGHHHKSKKESPNQNQQYNQYPNANQNNMPNLPMNFDLSSLLGMLNNVDINQLSSMLSNLTGKNSSDIKQSVENLTKGNPQSISEMLNNVDMNQVSSMLQSMGINPQDISMPSNKKGDIRVEVLNSLKPFLPEDKCKMIDDIINFLRLKGVLDKATPKKKR</sequence>
<feature type="compositionally biased region" description="Low complexity" evidence="1">
    <location>
        <begin position="21"/>
        <end position="38"/>
    </location>
</feature>
<organism evidence="2 3">
    <name type="scientific">Caloramator quimbayensis</name>
    <dbReference type="NCBI Taxonomy" id="1147123"/>
    <lineage>
        <taxon>Bacteria</taxon>
        <taxon>Bacillati</taxon>
        <taxon>Bacillota</taxon>
        <taxon>Clostridia</taxon>
        <taxon>Eubacteriales</taxon>
        <taxon>Clostridiaceae</taxon>
        <taxon>Caloramator</taxon>
    </lineage>
</organism>
<proteinExistence type="predicted"/>
<accession>A0A1T4XKT6</accession>
<dbReference type="Proteomes" id="UP000190105">
    <property type="component" value="Unassembled WGS sequence"/>
</dbReference>
<gene>
    <name evidence="2" type="ORF">SAMN05443428_11043</name>
</gene>
<evidence type="ECO:0000313" key="2">
    <source>
        <dbReference type="EMBL" id="SKA90147.1"/>
    </source>
</evidence>
<dbReference type="STRING" id="1147123.SAMN05443428_11043"/>
<protein>
    <submittedName>
        <fullName evidence="2">Uncharacterized protein</fullName>
    </submittedName>
</protein>
<feature type="region of interest" description="Disordered" evidence="1">
    <location>
        <begin position="1"/>
        <end position="38"/>
    </location>
</feature>
<evidence type="ECO:0000256" key="1">
    <source>
        <dbReference type="SAM" id="MobiDB-lite"/>
    </source>
</evidence>
<feature type="compositionally biased region" description="Basic and acidic residues" evidence="1">
    <location>
        <begin position="1"/>
        <end position="11"/>
    </location>
</feature>
<dbReference type="EMBL" id="FUYH01000010">
    <property type="protein sequence ID" value="SKA90147.1"/>
    <property type="molecule type" value="Genomic_DNA"/>
</dbReference>
<name>A0A1T4XKT6_9CLOT</name>
<reference evidence="3" key="1">
    <citation type="submission" date="2017-02" db="EMBL/GenBank/DDBJ databases">
        <authorList>
            <person name="Varghese N."/>
            <person name="Submissions S."/>
        </authorList>
    </citation>
    <scope>NUCLEOTIDE SEQUENCE [LARGE SCALE GENOMIC DNA]</scope>
    <source>
        <strain evidence="3">USBA 833</strain>
    </source>
</reference>